<dbReference type="RefSeq" id="WP_092541609.1">
    <property type="nucleotide sequence ID" value="NZ_FOKV01000003.1"/>
</dbReference>
<keyword evidence="3" id="KW-1185">Reference proteome</keyword>
<evidence type="ECO:0000313" key="2">
    <source>
        <dbReference type="EMBL" id="SFC22606.1"/>
    </source>
</evidence>
<protein>
    <submittedName>
        <fullName evidence="2">Uncharacterized protein</fullName>
    </submittedName>
</protein>
<keyword evidence="1" id="KW-0732">Signal</keyword>
<name>A0A1I1HFM5_9FLAO</name>
<reference evidence="3" key="1">
    <citation type="submission" date="2016-10" db="EMBL/GenBank/DDBJ databases">
        <authorList>
            <person name="Varghese N."/>
            <person name="Submissions S."/>
        </authorList>
    </citation>
    <scope>NUCLEOTIDE SEQUENCE [LARGE SCALE GENOMIC DNA]</scope>
    <source>
        <strain evidence="3">DSM 24499</strain>
    </source>
</reference>
<sequence>MKTKILFIFIAFSFFNLNAQQSDLSANKIMIKIYKNYQKNQPEETHMAKTYSAELIRLNNDPVVLNESIGYSIYLGQKRNTAVYSDYKFVPKNSRISTPKAEFEKWIEKETNISIIGLSTGIHQYRVFQELGPISKKKHNVFKYNIEKITKENEAIVHFVNDHFEGELTVDLNDYSIKNASYTTKKLYSMTLNRYVEGDVELYFKNSSRLSKISSKYKYKEMDYENNLMVLEQKLEDFEISSNEYWAFNLYSQNPFVIYNETEWKKYENILSKFDNLDANFYASARAELKNSLSENSGKWLTSESNQLKLAYHKIRSLELQFD</sequence>
<feature type="signal peptide" evidence="1">
    <location>
        <begin position="1"/>
        <end position="19"/>
    </location>
</feature>
<evidence type="ECO:0000256" key="1">
    <source>
        <dbReference type="SAM" id="SignalP"/>
    </source>
</evidence>
<dbReference type="Proteomes" id="UP000199438">
    <property type="component" value="Unassembled WGS sequence"/>
</dbReference>
<evidence type="ECO:0000313" key="3">
    <source>
        <dbReference type="Proteomes" id="UP000199438"/>
    </source>
</evidence>
<dbReference type="OrthoDB" id="1403817at2"/>
<feature type="chain" id="PRO_5011789970" evidence="1">
    <location>
        <begin position="20"/>
        <end position="323"/>
    </location>
</feature>
<accession>A0A1I1HFM5</accession>
<dbReference type="EMBL" id="FOKV01000003">
    <property type="protein sequence ID" value="SFC22606.1"/>
    <property type="molecule type" value="Genomic_DNA"/>
</dbReference>
<organism evidence="2 3">
    <name type="scientific">Zunongwangia mangrovi</name>
    <dbReference type="NCBI Taxonomy" id="1334022"/>
    <lineage>
        <taxon>Bacteria</taxon>
        <taxon>Pseudomonadati</taxon>
        <taxon>Bacteroidota</taxon>
        <taxon>Flavobacteriia</taxon>
        <taxon>Flavobacteriales</taxon>
        <taxon>Flavobacteriaceae</taxon>
        <taxon>Zunongwangia</taxon>
    </lineage>
</organism>
<proteinExistence type="predicted"/>
<gene>
    <name evidence="2" type="ORF">SAMN04487907_10324</name>
</gene>
<dbReference type="AlphaFoldDB" id="A0A1I1HFM5"/>